<sequence length="95" mass="10904">AEAIRQLFVIAGVHFVDDRVTNEEWRSSKHRTPFRQLPILDVDGILLGQTHAIIRFLARKFGYAGRSSLEEAVIDSLSERYSDFFDDISPWLVVV</sequence>
<evidence type="ECO:0000259" key="1">
    <source>
        <dbReference type="PROSITE" id="PS50404"/>
    </source>
</evidence>
<protein>
    <recommendedName>
        <fullName evidence="1">GST N-terminal domain-containing protein</fullName>
    </recommendedName>
</protein>
<dbReference type="EMBL" id="BTRK01000002">
    <property type="protein sequence ID" value="GMR35798.1"/>
    <property type="molecule type" value="Genomic_DNA"/>
</dbReference>
<evidence type="ECO:0000313" key="3">
    <source>
        <dbReference type="Proteomes" id="UP001328107"/>
    </source>
</evidence>
<reference evidence="3" key="1">
    <citation type="submission" date="2022-10" db="EMBL/GenBank/DDBJ databases">
        <title>Genome assembly of Pristionchus species.</title>
        <authorList>
            <person name="Yoshida K."/>
            <person name="Sommer R.J."/>
        </authorList>
    </citation>
    <scope>NUCLEOTIDE SEQUENCE [LARGE SCALE GENOMIC DNA]</scope>
    <source>
        <strain evidence="3">RS5460</strain>
    </source>
</reference>
<feature type="non-terminal residue" evidence="2">
    <location>
        <position position="1"/>
    </location>
</feature>
<organism evidence="2 3">
    <name type="scientific">Pristionchus mayeri</name>
    <dbReference type="NCBI Taxonomy" id="1317129"/>
    <lineage>
        <taxon>Eukaryota</taxon>
        <taxon>Metazoa</taxon>
        <taxon>Ecdysozoa</taxon>
        <taxon>Nematoda</taxon>
        <taxon>Chromadorea</taxon>
        <taxon>Rhabditida</taxon>
        <taxon>Rhabditina</taxon>
        <taxon>Diplogasteromorpha</taxon>
        <taxon>Diplogasteroidea</taxon>
        <taxon>Neodiplogasteridae</taxon>
        <taxon>Pristionchus</taxon>
    </lineage>
</organism>
<dbReference type="PROSITE" id="PS50404">
    <property type="entry name" value="GST_NTER"/>
    <property type="match status" value="1"/>
</dbReference>
<dbReference type="Gene3D" id="1.20.1050.10">
    <property type="match status" value="1"/>
</dbReference>
<dbReference type="InterPro" id="IPR004045">
    <property type="entry name" value="Glutathione_S-Trfase_N"/>
</dbReference>
<proteinExistence type="predicted"/>
<dbReference type="AlphaFoldDB" id="A0AAN4Z7D3"/>
<evidence type="ECO:0000313" key="2">
    <source>
        <dbReference type="EMBL" id="GMR35798.1"/>
    </source>
</evidence>
<feature type="domain" description="GST N-terminal" evidence="1">
    <location>
        <begin position="1"/>
        <end position="65"/>
    </location>
</feature>
<dbReference type="Gene3D" id="3.40.30.10">
    <property type="entry name" value="Glutaredoxin"/>
    <property type="match status" value="1"/>
</dbReference>
<feature type="non-terminal residue" evidence="2">
    <location>
        <position position="95"/>
    </location>
</feature>
<dbReference type="CDD" id="cd03039">
    <property type="entry name" value="GST_N_Sigma_like"/>
    <property type="match status" value="1"/>
</dbReference>
<dbReference type="GO" id="GO:0006749">
    <property type="term" value="P:glutathione metabolic process"/>
    <property type="evidence" value="ECO:0007669"/>
    <property type="project" value="TreeGrafter"/>
</dbReference>
<dbReference type="PANTHER" id="PTHR11571">
    <property type="entry name" value="GLUTATHIONE S-TRANSFERASE"/>
    <property type="match status" value="1"/>
</dbReference>
<keyword evidence="3" id="KW-1185">Reference proteome</keyword>
<dbReference type="Proteomes" id="UP001328107">
    <property type="component" value="Unassembled WGS sequence"/>
</dbReference>
<dbReference type="SUPFAM" id="SSF52833">
    <property type="entry name" value="Thioredoxin-like"/>
    <property type="match status" value="1"/>
</dbReference>
<dbReference type="GO" id="GO:0004364">
    <property type="term" value="F:glutathione transferase activity"/>
    <property type="evidence" value="ECO:0007669"/>
    <property type="project" value="TreeGrafter"/>
</dbReference>
<dbReference type="InterPro" id="IPR036249">
    <property type="entry name" value="Thioredoxin-like_sf"/>
</dbReference>
<dbReference type="FunFam" id="3.40.30.10:FF:000258">
    <property type="entry name" value="Glutathione S-transferase"/>
    <property type="match status" value="1"/>
</dbReference>
<comment type="caution">
    <text evidence="2">The sequence shown here is derived from an EMBL/GenBank/DDBJ whole genome shotgun (WGS) entry which is preliminary data.</text>
</comment>
<name>A0AAN4Z7D3_9BILA</name>
<dbReference type="InterPro" id="IPR050213">
    <property type="entry name" value="GST_superfamily"/>
</dbReference>
<accession>A0AAN4Z7D3</accession>
<dbReference type="PANTHER" id="PTHR11571:SF256">
    <property type="entry name" value="GST C-TERMINAL DOMAIN-CONTAINING PROTEIN-RELATED"/>
    <property type="match status" value="1"/>
</dbReference>
<gene>
    <name evidence="2" type="ORF">PMAYCL1PPCAC_05993</name>
</gene>